<dbReference type="Proteomes" id="UP001230156">
    <property type="component" value="Unassembled WGS sequence"/>
</dbReference>
<dbReference type="RefSeq" id="WP_379955251.1">
    <property type="nucleotide sequence ID" value="NZ_JAUYVI010000003.1"/>
</dbReference>
<reference evidence="3" key="1">
    <citation type="submission" date="2023-08" db="EMBL/GenBank/DDBJ databases">
        <title>Rhodospirillaceae gen. nov., a novel taxon isolated from the Yangtze River Yuezi River estuary sludge.</title>
        <authorList>
            <person name="Ruan L."/>
        </authorList>
    </citation>
    <scope>NUCLEOTIDE SEQUENCE [LARGE SCALE GENOMIC DNA]</scope>
    <source>
        <strain evidence="3">R-7</strain>
    </source>
</reference>
<comment type="caution">
    <text evidence="2">The sequence shown here is derived from an EMBL/GenBank/DDBJ whole genome shotgun (WGS) entry which is preliminary data.</text>
</comment>
<keyword evidence="1" id="KW-0732">Signal</keyword>
<evidence type="ECO:0000313" key="2">
    <source>
        <dbReference type="EMBL" id="MDQ7247814.1"/>
    </source>
</evidence>
<dbReference type="EMBL" id="JAUYVI010000003">
    <property type="protein sequence ID" value="MDQ7247814.1"/>
    <property type="molecule type" value="Genomic_DNA"/>
</dbReference>
<dbReference type="Pfam" id="PF05494">
    <property type="entry name" value="MlaC"/>
    <property type="match status" value="1"/>
</dbReference>
<protein>
    <submittedName>
        <fullName evidence="2">ABC transporter substrate-binding protein</fullName>
    </submittedName>
</protein>
<name>A0ABU0YJB5_9PROT</name>
<keyword evidence="3" id="KW-1185">Reference proteome</keyword>
<organism evidence="2 3">
    <name type="scientific">Dongia sedimenti</name>
    <dbReference type="NCBI Taxonomy" id="3064282"/>
    <lineage>
        <taxon>Bacteria</taxon>
        <taxon>Pseudomonadati</taxon>
        <taxon>Pseudomonadota</taxon>
        <taxon>Alphaproteobacteria</taxon>
        <taxon>Rhodospirillales</taxon>
        <taxon>Dongiaceae</taxon>
        <taxon>Dongia</taxon>
    </lineage>
</organism>
<feature type="chain" id="PRO_5045370801" evidence="1">
    <location>
        <begin position="24"/>
        <end position="215"/>
    </location>
</feature>
<accession>A0ABU0YJB5</accession>
<proteinExistence type="predicted"/>
<feature type="signal peptide" evidence="1">
    <location>
        <begin position="1"/>
        <end position="23"/>
    </location>
</feature>
<dbReference type="InterPro" id="IPR008869">
    <property type="entry name" value="MlaC/ttg2D"/>
</dbReference>
<gene>
    <name evidence="2" type="ORF">Q8A70_09060</name>
</gene>
<evidence type="ECO:0000313" key="3">
    <source>
        <dbReference type="Proteomes" id="UP001230156"/>
    </source>
</evidence>
<evidence type="ECO:0000256" key="1">
    <source>
        <dbReference type="SAM" id="SignalP"/>
    </source>
</evidence>
<dbReference type="InterPro" id="IPR042245">
    <property type="entry name" value="Tgt2/MlaC_sf"/>
</dbReference>
<dbReference type="Gene3D" id="3.10.450.710">
    <property type="entry name" value="Tgt2/MlaC"/>
    <property type="match status" value="1"/>
</dbReference>
<sequence length="215" mass="22945">MAFILAAGLLQVVLSASILPALADSSAKSDLAESYIAGFFRATVETAVAPQSDEHATNAVKVLLLREIQLDETARFMLGRAWPTDNKEAGRRFQEQFQNLVAEVVTQGLRSQPNLALDVKGSRLRPDGTTLVSSMLSLPSGTALPVDWRVAQNAGTGTFQIIDIMVAGIDAAIMLRTMAETSLAETDIDGLIPQWRATLVRPAGGSAQRPTVTSP</sequence>